<dbReference type="InterPro" id="IPR053151">
    <property type="entry name" value="RNase_H-like"/>
</dbReference>
<keyword evidence="1" id="KW-0812">Transmembrane</keyword>
<evidence type="ECO:0000256" key="1">
    <source>
        <dbReference type="SAM" id="Phobius"/>
    </source>
</evidence>
<evidence type="ECO:0000313" key="4">
    <source>
        <dbReference type="Proteomes" id="UP000236291"/>
    </source>
</evidence>
<dbReference type="GO" id="GO:0004523">
    <property type="term" value="F:RNA-DNA hybrid ribonuclease activity"/>
    <property type="evidence" value="ECO:0007669"/>
    <property type="project" value="InterPro"/>
</dbReference>
<proteinExistence type="predicted"/>
<dbReference type="SUPFAM" id="SSF53098">
    <property type="entry name" value="Ribonuclease H-like"/>
    <property type="match status" value="1"/>
</dbReference>
<dbReference type="InterPro" id="IPR012337">
    <property type="entry name" value="RNaseH-like_sf"/>
</dbReference>
<evidence type="ECO:0000313" key="3">
    <source>
        <dbReference type="EMBL" id="PNX72081.1"/>
    </source>
</evidence>
<dbReference type="AlphaFoldDB" id="A0A2K3L0K8"/>
<evidence type="ECO:0000259" key="2">
    <source>
        <dbReference type="Pfam" id="PF13456"/>
    </source>
</evidence>
<gene>
    <name evidence="3" type="ORF">L195_g027970</name>
</gene>
<name>A0A2K3L0K8_TRIPR</name>
<feature type="domain" description="RNase H type-1" evidence="2">
    <location>
        <begin position="35"/>
        <end position="112"/>
    </location>
</feature>
<feature type="transmembrane region" description="Helical" evidence="1">
    <location>
        <begin position="15"/>
        <end position="34"/>
    </location>
</feature>
<reference evidence="3 4" key="2">
    <citation type="journal article" date="2017" name="Front. Plant Sci.">
        <title>Gene Classification and Mining of Molecular Markers Useful in Red Clover (Trifolium pratense) Breeding.</title>
        <authorList>
            <person name="Istvanek J."/>
            <person name="Dluhosova J."/>
            <person name="Dluhos P."/>
            <person name="Patkova L."/>
            <person name="Nedelnik J."/>
            <person name="Repkova J."/>
        </authorList>
    </citation>
    <scope>NUCLEOTIDE SEQUENCE [LARGE SCALE GENOMIC DNA]</scope>
    <source>
        <strain evidence="4">cv. Tatra</strain>
        <tissue evidence="3">Young leaves</tissue>
    </source>
</reference>
<accession>A0A2K3L0K8</accession>
<keyword evidence="1" id="KW-1133">Transmembrane helix</keyword>
<dbReference type="InterPro" id="IPR002156">
    <property type="entry name" value="RNaseH_domain"/>
</dbReference>
<comment type="caution">
    <text evidence="3">The sequence shown here is derived from an EMBL/GenBank/DDBJ whole genome shotgun (WGS) entry which is preliminary data.</text>
</comment>
<reference evidence="3 4" key="1">
    <citation type="journal article" date="2014" name="Am. J. Bot.">
        <title>Genome assembly and annotation for red clover (Trifolium pratense; Fabaceae).</title>
        <authorList>
            <person name="Istvanek J."/>
            <person name="Jaros M."/>
            <person name="Krenek A."/>
            <person name="Repkova J."/>
        </authorList>
    </citation>
    <scope>NUCLEOTIDE SEQUENCE [LARGE SCALE GENOMIC DNA]</scope>
    <source>
        <strain evidence="4">cv. Tatra</strain>
        <tissue evidence="3">Young leaves</tissue>
    </source>
</reference>
<dbReference type="InterPro" id="IPR036397">
    <property type="entry name" value="RNaseH_sf"/>
</dbReference>
<dbReference type="Proteomes" id="UP000236291">
    <property type="component" value="Unassembled WGS sequence"/>
</dbReference>
<dbReference type="CDD" id="cd06222">
    <property type="entry name" value="RNase_H_like"/>
    <property type="match status" value="1"/>
</dbReference>
<dbReference type="EMBL" id="ASHM01024187">
    <property type="protein sequence ID" value="PNX72081.1"/>
    <property type="molecule type" value="Genomic_DNA"/>
</dbReference>
<sequence>MMGDRCAWPGDKRDAVYLLKLLSMLYVTALLQGLNTDGARKKNGCAGCGGLIPGCDKEWLGGFSKFLGQCSVYVAALWGVYEGLNFAQMPGFHKVEVCVDSRAVYSGIHNDAAAVKTMVQEET</sequence>
<dbReference type="GO" id="GO:0003676">
    <property type="term" value="F:nucleic acid binding"/>
    <property type="evidence" value="ECO:0007669"/>
    <property type="project" value="InterPro"/>
</dbReference>
<dbReference type="PANTHER" id="PTHR47723:SF13">
    <property type="entry name" value="PUTATIVE-RELATED"/>
    <property type="match status" value="1"/>
</dbReference>
<dbReference type="InterPro" id="IPR044730">
    <property type="entry name" value="RNase_H-like_dom_plant"/>
</dbReference>
<keyword evidence="1" id="KW-0472">Membrane</keyword>
<dbReference type="PANTHER" id="PTHR47723">
    <property type="entry name" value="OS05G0353850 PROTEIN"/>
    <property type="match status" value="1"/>
</dbReference>
<organism evidence="3 4">
    <name type="scientific">Trifolium pratense</name>
    <name type="common">Red clover</name>
    <dbReference type="NCBI Taxonomy" id="57577"/>
    <lineage>
        <taxon>Eukaryota</taxon>
        <taxon>Viridiplantae</taxon>
        <taxon>Streptophyta</taxon>
        <taxon>Embryophyta</taxon>
        <taxon>Tracheophyta</taxon>
        <taxon>Spermatophyta</taxon>
        <taxon>Magnoliopsida</taxon>
        <taxon>eudicotyledons</taxon>
        <taxon>Gunneridae</taxon>
        <taxon>Pentapetalae</taxon>
        <taxon>rosids</taxon>
        <taxon>fabids</taxon>
        <taxon>Fabales</taxon>
        <taxon>Fabaceae</taxon>
        <taxon>Papilionoideae</taxon>
        <taxon>50 kb inversion clade</taxon>
        <taxon>NPAAA clade</taxon>
        <taxon>Hologalegina</taxon>
        <taxon>IRL clade</taxon>
        <taxon>Trifolieae</taxon>
        <taxon>Trifolium</taxon>
    </lineage>
</organism>
<protein>
    <submittedName>
        <fullName evidence="3">Nucleic acid binding protein</fullName>
    </submittedName>
</protein>
<dbReference type="Gene3D" id="3.30.420.10">
    <property type="entry name" value="Ribonuclease H-like superfamily/Ribonuclease H"/>
    <property type="match status" value="1"/>
</dbReference>
<dbReference type="Pfam" id="PF13456">
    <property type="entry name" value="RVT_3"/>
    <property type="match status" value="1"/>
</dbReference>